<keyword evidence="3" id="KW-1185">Reference proteome</keyword>
<organism evidence="2 3">
    <name type="scientific">Streptomyces dengpaensis</name>
    <dbReference type="NCBI Taxonomy" id="2049881"/>
    <lineage>
        <taxon>Bacteria</taxon>
        <taxon>Bacillati</taxon>
        <taxon>Actinomycetota</taxon>
        <taxon>Actinomycetes</taxon>
        <taxon>Kitasatosporales</taxon>
        <taxon>Streptomycetaceae</taxon>
        <taxon>Streptomyces</taxon>
    </lineage>
</organism>
<sequence length="147" mass="15743">MTTVVATHPLAPRPVREDTATVFLSVLDADDLGHRTRVPLAGRRLSEDLLMQLLTAELPALIEAELAGYGPEPSYLTVSIGRDVGTLPLDTRLVRGLTALAELTTANECGLDGERGITGQCRHCRGTGRARTIWPPHPGSRADDPNA</sequence>
<gene>
    <name evidence="2" type="ORF">C4B68_40950</name>
</gene>
<keyword evidence="2" id="KW-0614">Plasmid</keyword>
<evidence type="ECO:0000256" key="1">
    <source>
        <dbReference type="SAM" id="MobiDB-lite"/>
    </source>
</evidence>
<evidence type="ECO:0000313" key="3">
    <source>
        <dbReference type="Proteomes" id="UP000238413"/>
    </source>
</evidence>
<dbReference type="Proteomes" id="UP000238413">
    <property type="component" value="Plasmid unnamed2"/>
</dbReference>
<reference evidence="2 3" key="1">
    <citation type="submission" date="2018-02" db="EMBL/GenBank/DDBJ databases">
        <title>Complete genome sequence of Streptomyces dengpaensis, the producer of angucyclines.</title>
        <authorList>
            <person name="Yumei L."/>
        </authorList>
    </citation>
    <scope>NUCLEOTIDE SEQUENCE [LARGE SCALE GENOMIC DNA]</scope>
    <source>
        <strain evidence="2 3">XZHG99</strain>
        <plasmid evidence="2 3">unnamed2</plasmid>
    </source>
</reference>
<proteinExistence type="predicted"/>
<dbReference type="RefSeq" id="WP_099505575.1">
    <property type="nucleotide sequence ID" value="NZ_CP026654.1"/>
</dbReference>
<geneLocation type="plasmid" evidence="2 3">
    <name>unnamed2</name>
</geneLocation>
<name>A0ABM6T4L7_9ACTN</name>
<feature type="region of interest" description="Disordered" evidence="1">
    <location>
        <begin position="128"/>
        <end position="147"/>
    </location>
</feature>
<dbReference type="EMBL" id="CP026654">
    <property type="protein sequence ID" value="AVH61877.1"/>
    <property type="molecule type" value="Genomic_DNA"/>
</dbReference>
<accession>A0ABM6T4L7</accession>
<protein>
    <submittedName>
        <fullName evidence="2">Uncharacterized protein</fullName>
    </submittedName>
</protein>
<evidence type="ECO:0000313" key="2">
    <source>
        <dbReference type="EMBL" id="AVH61877.1"/>
    </source>
</evidence>